<protein>
    <submittedName>
        <fullName evidence="2">Uncharacterized protein</fullName>
    </submittedName>
</protein>
<sequence>SRIEVVGEPPRIGPLGKRVDGGRQLVTGDVDVLLDGFGVPVRHCVLQVAHYPAHAPARTTLDQLAATVDSLAERANPRRLADDLKIRVIGFVQKPAVLASLAGVGAIVVVVVVRRVRNR</sequence>
<comment type="caution">
    <text evidence="2">The sequence shown here is derived from an EMBL/GenBank/DDBJ whole genome shotgun (WGS) entry which is preliminary data.</text>
</comment>
<reference evidence="2 3" key="1">
    <citation type="submission" date="2016-06" db="EMBL/GenBank/DDBJ databases">
        <authorList>
            <person name="Kjaerup R.B."/>
            <person name="Dalgaard T.S."/>
            <person name="Juul-Madsen H.R."/>
        </authorList>
    </citation>
    <scope>NUCLEOTIDE SEQUENCE [LARGE SCALE GENOMIC DNA]</scope>
    <source>
        <strain evidence="2 3">E2464</strain>
    </source>
</reference>
<evidence type="ECO:0000256" key="1">
    <source>
        <dbReference type="SAM" id="Phobius"/>
    </source>
</evidence>
<feature type="non-terminal residue" evidence="2">
    <location>
        <position position="1"/>
    </location>
</feature>
<proteinExistence type="predicted"/>
<feature type="transmembrane region" description="Helical" evidence="1">
    <location>
        <begin position="96"/>
        <end position="113"/>
    </location>
</feature>
<evidence type="ECO:0000313" key="3">
    <source>
        <dbReference type="Proteomes" id="UP000093861"/>
    </source>
</evidence>
<evidence type="ECO:0000313" key="2">
    <source>
        <dbReference type="EMBL" id="OBH57175.1"/>
    </source>
</evidence>
<name>A0A1A2RZJ8_9MYCO</name>
<dbReference type="Proteomes" id="UP000093861">
    <property type="component" value="Unassembled WGS sequence"/>
</dbReference>
<dbReference type="EMBL" id="LZJS01000119">
    <property type="protein sequence ID" value="OBH57175.1"/>
    <property type="molecule type" value="Genomic_DNA"/>
</dbReference>
<dbReference type="AlphaFoldDB" id="A0A1A2RZJ8"/>
<organism evidence="2 3">
    <name type="scientific">Mycobacterium colombiense</name>
    <dbReference type="NCBI Taxonomy" id="339268"/>
    <lineage>
        <taxon>Bacteria</taxon>
        <taxon>Bacillati</taxon>
        <taxon>Actinomycetota</taxon>
        <taxon>Actinomycetes</taxon>
        <taxon>Mycobacteriales</taxon>
        <taxon>Mycobacteriaceae</taxon>
        <taxon>Mycobacterium</taxon>
        <taxon>Mycobacterium avium complex (MAC)</taxon>
    </lineage>
</organism>
<gene>
    <name evidence="2" type="ORF">A5685_07535</name>
</gene>
<dbReference type="InterPro" id="IPR022062">
    <property type="entry name" value="DUF3618"/>
</dbReference>
<keyword evidence="1" id="KW-0472">Membrane</keyword>
<keyword evidence="1" id="KW-0812">Transmembrane</keyword>
<dbReference type="Pfam" id="PF12277">
    <property type="entry name" value="DUF3618"/>
    <property type="match status" value="1"/>
</dbReference>
<keyword evidence="1" id="KW-1133">Transmembrane helix</keyword>
<accession>A0A1A2RZJ8</accession>